<protein>
    <submittedName>
        <fullName evidence="2">ABC transporter substrate-binding protein</fullName>
    </submittedName>
</protein>
<dbReference type="InterPro" id="IPR001638">
    <property type="entry name" value="Solute-binding_3/MltF_N"/>
</dbReference>
<name>A0ABX8X9Q8_SHEPU</name>
<organism evidence="2 3">
    <name type="scientific">Shewanella putrefaciens</name>
    <name type="common">Pseudomonas putrefaciens</name>
    <dbReference type="NCBI Taxonomy" id="24"/>
    <lineage>
        <taxon>Bacteria</taxon>
        <taxon>Pseudomonadati</taxon>
        <taxon>Pseudomonadota</taxon>
        <taxon>Gammaproteobacteria</taxon>
        <taxon>Alteromonadales</taxon>
        <taxon>Shewanellaceae</taxon>
        <taxon>Shewanella</taxon>
    </lineage>
</organism>
<evidence type="ECO:0000313" key="2">
    <source>
        <dbReference type="EMBL" id="QYX71973.1"/>
    </source>
</evidence>
<accession>A0ABX8X9Q8</accession>
<dbReference type="Proteomes" id="UP000827084">
    <property type="component" value="Chromosome"/>
</dbReference>
<dbReference type="PANTHER" id="PTHR38834:SF3">
    <property type="entry name" value="SOLUTE-BINDING PROTEIN FAMILY 3_N-TERMINAL DOMAIN-CONTAINING PROTEIN"/>
    <property type="match status" value="1"/>
</dbReference>
<dbReference type="RefSeq" id="WP_011919816.1">
    <property type="nucleotide sequence ID" value="NZ_CP028435.1"/>
</dbReference>
<dbReference type="PANTHER" id="PTHR38834">
    <property type="entry name" value="PERIPLASMIC SUBSTRATE BINDING PROTEIN FAMILY 3"/>
    <property type="match status" value="1"/>
</dbReference>
<sequence length="257" mass="28569">MKFATRILLPILVLIVPTIMANPLNIYTEEWSPISFSVDGKPDGLAVQVVQEIQKRIKNQDPIKVVPWARGWKMLTEQPNTVLFTMTRTTEREQMFTMIGPVAIGTTNFYALKNSGIKITSLEDAKSAKAIGVYRASVEERILLEQGFTNIAASSTPLLSAKQLIKHRIDLWCNANLTAPSILTEAGASIDDVESLFTISANHLYIAFSRGTANEVIEQWKNSLAAIKADGTFKTIYHAWLPMDEPPMQTERIGPAH</sequence>
<dbReference type="Pfam" id="PF00497">
    <property type="entry name" value="SBP_bac_3"/>
    <property type="match status" value="1"/>
</dbReference>
<gene>
    <name evidence="2" type="ORF">K3G22_14625</name>
</gene>
<reference evidence="2 3" key="1">
    <citation type="submission" date="2021-08" db="EMBL/GenBank/DDBJ databases">
        <title>Shewanella putrefaciens YZ-J, complete genome.</title>
        <authorList>
            <person name="Yi Z."/>
        </authorList>
    </citation>
    <scope>NUCLEOTIDE SEQUENCE [LARGE SCALE GENOMIC DNA]</scope>
    <source>
        <strain evidence="2 3">YZ-J</strain>
    </source>
</reference>
<evidence type="ECO:0000313" key="3">
    <source>
        <dbReference type="Proteomes" id="UP000827084"/>
    </source>
</evidence>
<dbReference type="GeneID" id="67444520"/>
<dbReference type="EMBL" id="CP080635">
    <property type="protein sequence ID" value="QYX71973.1"/>
    <property type="molecule type" value="Genomic_DNA"/>
</dbReference>
<dbReference type="Gene3D" id="3.40.190.10">
    <property type="entry name" value="Periplasmic binding protein-like II"/>
    <property type="match status" value="2"/>
</dbReference>
<proteinExistence type="predicted"/>
<feature type="domain" description="Solute-binding protein family 3/N-terminal" evidence="1">
    <location>
        <begin position="28"/>
        <end position="241"/>
    </location>
</feature>
<keyword evidence="3" id="KW-1185">Reference proteome</keyword>
<evidence type="ECO:0000259" key="1">
    <source>
        <dbReference type="Pfam" id="PF00497"/>
    </source>
</evidence>
<dbReference type="SUPFAM" id="SSF53850">
    <property type="entry name" value="Periplasmic binding protein-like II"/>
    <property type="match status" value="1"/>
</dbReference>